<feature type="domain" description="Fimbrial-type adhesion" evidence="5">
    <location>
        <begin position="242"/>
        <end position="391"/>
    </location>
</feature>
<comment type="similarity">
    <text evidence="2">Belongs to the fimbrial protein family.</text>
</comment>
<dbReference type="InterPro" id="IPR008966">
    <property type="entry name" value="Adhesion_dom_sf"/>
</dbReference>
<keyword evidence="3" id="KW-0732">Signal</keyword>
<dbReference type="PANTHER" id="PTHR33420">
    <property type="entry name" value="FIMBRIAL SUBUNIT ELFA-RELATED"/>
    <property type="match status" value="1"/>
</dbReference>
<evidence type="ECO:0000256" key="4">
    <source>
        <dbReference type="ARBA" id="ARBA00023263"/>
    </source>
</evidence>
<dbReference type="InterPro" id="IPR050263">
    <property type="entry name" value="Bact_Fimbrial_Adh_Pro"/>
</dbReference>
<comment type="subcellular location">
    <subcellularLocation>
        <location evidence="1">Fimbrium</location>
    </subcellularLocation>
</comment>
<organism evidence="6">
    <name type="scientific">Salmonella bongori</name>
    <dbReference type="NCBI Taxonomy" id="54736"/>
    <lineage>
        <taxon>Bacteria</taxon>
        <taxon>Pseudomonadati</taxon>
        <taxon>Pseudomonadota</taxon>
        <taxon>Gammaproteobacteria</taxon>
        <taxon>Enterobacterales</taxon>
        <taxon>Enterobacteriaceae</taxon>
        <taxon>Salmonella</taxon>
    </lineage>
</organism>
<evidence type="ECO:0000259" key="5">
    <source>
        <dbReference type="Pfam" id="PF00419"/>
    </source>
</evidence>
<keyword evidence="4" id="KW-0281">Fimbrium</keyword>
<dbReference type="Gene3D" id="2.60.40.1090">
    <property type="entry name" value="Fimbrial-type adhesion domain"/>
    <property type="match status" value="1"/>
</dbReference>
<dbReference type="InterPro" id="IPR036937">
    <property type="entry name" value="Adhesion_dom_fimbrial_sf"/>
</dbReference>
<accession>A0A8F8FKL2</accession>
<gene>
    <name evidence="6" type="ORF">EWI73_06825</name>
</gene>
<dbReference type="GO" id="GO:0009289">
    <property type="term" value="C:pilus"/>
    <property type="evidence" value="ECO:0007669"/>
    <property type="project" value="UniProtKB-SubCell"/>
</dbReference>
<dbReference type="SUPFAM" id="SSF49401">
    <property type="entry name" value="Bacterial adhesins"/>
    <property type="match status" value="1"/>
</dbReference>
<name>A0A8F8FKL2_SALBN</name>
<reference evidence="6" key="1">
    <citation type="submission" date="2019-02" db="EMBL/GenBank/DDBJ databases">
        <title>Average Nucleotide Identity (ANI) for Rapid Identification of Enteric Bacteria using Whole Genome Sequence (WGS).</title>
        <authorList>
            <person name="Dinsmore B."/>
            <person name="Lane C."/>
            <person name="Rowe L."/>
        </authorList>
    </citation>
    <scope>NUCLEOTIDE SEQUENCE</scope>
    <source>
        <strain evidence="6">04-0440</strain>
    </source>
</reference>
<evidence type="ECO:0000256" key="2">
    <source>
        <dbReference type="ARBA" id="ARBA00006671"/>
    </source>
</evidence>
<proteinExistence type="inferred from homology"/>
<dbReference type="InterPro" id="IPR000259">
    <property type="entry name" value="Adhesion_dom_fimbrial"/>
</dbReference>
<dbReference type="EMBL" id="CP035676">
    <property type="protein sequence ID" value="QXY83705.1"/>
    <property type="molecule type" value="Genomic_DNA"/>
</dbReference>
<evidence type="ECO:0000256" key="3">
    <source>
        <dbReference type="ARBA" id="ARBA00022729"/>
    </source>
</evidence>
<dbReference type="PANTHER" id="PTHR33420:SF31">
    <property type="entry name" value="TYPE 1 FIMBRIN D-MANNOSE SPECIFIC ADHESIN"/>
    <property type="match status" value="1"/>
</dbReference>
<dbReference type="AlphaFoldDB" id="A0A8F8FKL2"/>
<dbReference type="Pfam" id="PF00419">
    <property type="entry name" value="Fimbrial"/>
    <property type="match status" value="1"/>
</dbReference>
<evidence type="ECO:0000256" key="1">
    <source>
        <dbReference type="ARBA" id="ARBA00004561"/>
    </source>
</evidence>
<protein>
    <submittedName>
        <fullName evidence="6">Fimbrial protein</fullName>
    </submittedName>
</protein>
<dbReference type="GO" id="GO:0043709">
    <property type="term" value="P:cell adhesion involved in single-species biofilm formation"/>
    <property type="evidence" value="ECO:0007669"/>
    <property type="project" value="TreeGrafter"/>
</dbReference>
<evidence type="ECO:0000313" key="6">
    <source>
        <dbReference type="EMBL" id="QXY83705.1"/>
    </source>
</evidence>
<sequence length="393" mass="42178">MPQNGNARPIISYPPFLKIPALHKWTSSVAKGFYMNNLFLLLLAGMSLLATFPAKAITHAPTFMCTANSGTFHSTLSFHGKNISVSQNRAGNTMNYTTDNGGMYAANCTCLTHTSGTFQYIYYTAVMAESLGTSTRKSGGVSYYKLNEYLDVGLGVEIYGRGYINAPFEYEHNIPDGTHYNCSDGYKGIYQFDSGSSAKLYFYIEEPFIGTVTIPATLVARLYATINSTVAIDYSQPVADIYIAGDITAPQECTINGGQVIEVDFGKIPASEFSSVPGTAITDRKIPITASVNCSGMGSGQGVEVALHATQAGSLPTVIETSNADVGIKMYDELNNEVDVNGGRMETEMGSRSRLGEEDGEFIFSAAPASATGTRPKPGQFDASVTITMEIKN</sequence>